<evidence type="ECO:0000313" key="2">
    <source>
        <dbReference type="Proteomes" id="UP000593576"/>
    </source>
</evidence>
<dbReference type="EMBL" id="JABFAF010023684">
    <property type="protein sequence ID" value="MBA0875521.1"/>
    <property type="molecule type" value="Genomic_DNA"/>
</dbReference>
<sequence length="64" mass="7315">MIITKSTYSNCIRIGRDSGPTTSKYGKIGMIIYLFWNRSSFRSERSCRNTCHGLGSIASRIYCR</sequence>
<dbReference type="Proteomes" id="UP000593576">
    <property type="component" value="Unassembled WGS sequence"/>
</dbReference>
<keyword evidence="2" id="KW-1185">Reference proteome</keyword>
<name>A0A7J9MWW7_GOSSC</name>
<comment type="caution">
    <text evidence="1">The sequence shown here is derived from an EMBL/GenBank/DDBJ whole genome shotgun (WGS) entry which is preliminary data.</text>
</comment>
<reference evidence="1 2" key="1">
    <citation type="journal article" date="2019" name="Genome Biol. Evol.">
        <title>Insights into the evolution of the New World diploid cottons (Gossypium, subgenus Houzingenia) based on genome sequencing.</title>
        <authorList>
            <person name="Grover C.E."/>
            <person name="Arick M.A. 2nd"/>
            <person name="Thrash A."/>
            <person name="Conover J.L."/>
            <person name="Sanders W.S."/>
            <person name="Peterson D.G."/>
            <person name="Frelichowski J.E."/>
            <person name="Scheffler J.A."/>
            <person name="Scheffler B.E."/>
            <person name="Wendel J.F."/>
        </authorList>
    </citation>
    <scope>NUCLEOTIDE SEQUENCE [LARGE SCALE GENOMIC DNA]</scope>
    <source>
        <strain evidence="1">1</strain>
        <tissue evidence="1">Leaf</tissue>
    </source>
</reference>
<evidence type="ECO:0000313" key="1">
    <source>
        <dbReference type="EMBL" id="MBA0875521.1"/>
    </source>
</evidence>
<accession>A0A7J9MWW7</accession>
<proteinExistence type="predicted"/>
<gene>
    <name evidence="1" type="ORF">Goshw_022572</name>
</gene>
<organism evidence="1 2">
    <name type="scientific">Gossypium schwendimanii</name>
    <name type="common">Cotton</name>
    <dbReference type="NCBI Taxonomy" id="34291"/>
    <lineage>
        <taxon>Eukaryota</taxon>
        <taxon>Viridiplantae</taxon>
        <taxon>Streptophyta</taxon>
        <taxon>Embryophyta</taxon>
        <taxon>Tracheophyta</taxon>
        <taxon>Spermatophyta</taxon>
        <taxon>Magnoliopsida</taxon>
        <taxon>eudicotyledons</taxon>
        <taxon>Gunneridae</taxon>
        <taxon>Pentapetalae</taxon>
        <taxon>rosids</taxon>
        <taxon>malvids</taxon>
        <taxon>Malvales</taxon>
        <taxon>Malvaceae</taxon>
        <taxon>Malvoideae</taxon>
        <taxon>Gossypium</taxon>
    </lineage>
</organism>
<protein>
    <submittedName>
        <fullName evidence="1">Uncharacterized protein</fullName>
    </submittedName>
</protein>
<dbReference type="OrthoDB" id="1001471at2759"/>
<dbReference type="AlphaFoldDB" id="A0A7J9MWW7"/>